<dbReference type="Gene3D" id="1.10.357.10">
    <property type="entry name" value="Tetracycline Repressor, domain 2"/>
    <property type="match status" value="1"/>
</dbReference>
<dbReference type="Pfam" id="PF00440">
    <property type="entry name" value="TetR_N"/>
    <property type="match status" value="1"/>
</dbReference>
<dbReference type="InterPro" id="IPR041478">
    <property type="entry name" value="TetR_C_27"/>
</dbReference>
<dbReference type="EMBL" id="LZZI01000120">
    <property type="protein sequence ID" value="OOM56860.1"/>
    <property type="molecule type" value="Genomic_DNA"/>
</dbReference>
<dbReference type="InterPro" id="IPR009057">
    <property type="entry name" value="Homeodomain-like_sf"/>
</dbReference>
<evidence type="ECO:0000313" key="3">
    <source>
        <dbReference type="Proteomes" id="UP000190973"/>
    </source>
</evidence>
<dbReference type="PROSITE" id="PS50977">
    <property type="entry name" value="HTH_TETR_2"/>
    <property type="match status" value="1"/>
</dbReference>
<dbReference type="GO" id="GO:0006355">
    <property type="term" value="P:regulation of DNA-templated transcription"/>
    <property type="evidence" value="ECO:0007669"/>
    <property type="project" value="UniProtKB-ARBA"/>
</dbReference>
<dbReference type="PANTHER" id="PTHR30328:SF54">
    <property type="entry name" value="HTH-TYPE TRANSCRIPTIONAL REPRESSOR SCO4008"/>
    <property type="match status" value="1"/>
</dbReference>
<sequence length="196" mass="22328">MINLDKISLDKETILNATEEIIRRFGPDKANITDVAKLLKVSHAAIYRYYNGKTDLWNAVTERWLTRLHAPSNNILKEDNPADVKLSKLLESFVEAKHHSAINDPEMFANYIKLAQRSMEVIKKGIEEGINSIEKVIVQGITEGIFFTESPYQEARSVYLATSVFIHPNTFEDPDRKQNIESVINLLIKGLKNSNK</sequence>
<dbReference type="Proteomes" id="UP000190973">
    <property type="component" value="Unassembled WGS sequence"/>
</dbReference>
<evidence type="ECO:0000256" key="1">
    <source>
        <dbReference type="ARBA" id="ARBA00023125"/>
    </source>
</evidence>
<dbReference type="InterPro" id="IPR001647">
    <property type="entry name" value="HTH_TetR"/>
</dbReference>
<dbReference type="AlphaFoldDB" id="A0A1S8SSQ4"/>
<gene>
    <name evidence="2" type="ORF">CLBCK_42750</name>
</gene>
<name>A0A1S8SSQ4_CLOBE</name>
<dbReference type="Pfam" id="PF17935">
    <property type="entry name" value="TetR_C_27"/>
    <property type="match status" value="1"/>
</dbReference>
<proteinExistence type="predicted"/>
<comment type="caution">
    <text evidence="2">The sequence shown here is derived from an EMBL/GenBank/DDBJ whole genome shotgun (WGS) entry which is preliminary data.</text>
</comment>
<evidence type="ECO:0000313" key="2">
    <source>
        <dbReference type="EMBL" id="OOM56860.1"/>
    </source>
</evidence>
<dbReference type="SUPFAM" id="SSF46689">
    <property type="entry name" value="Homeodomain-like"/>
    <property type="match status" value="1"/>
</dbReference>
<dbReference type="PANTHER" id="PTHR30328">
    <property type="entry name" value="TRANSCRIPTIONAL REPRESSOR"/>
    <property type="match status" value="1"/>
</dbReference>
<keyword evidence="1" id="KW-0238">DNA-binding</keyword>
<protein>
    <submittedName>
        <fullName evidence="2">Transcriptional regulator BetI</fullName>
    </submittedName>
</protein>
<reference evidence="2 3" key="1">
    <citation type="submission" date="2016-05" db="EMBL/GenBank/DDBJ databases">
        <title>Microbial solvent formation.</title>
        <authorList>
            <person name="Poehlein A."/>
            <person name="Montoya Solano J.D."/>
            <person name="Flitsch S."/>
            <person name="Krabben P."/>
            <person name="Duerre P."/>
            <person name="Daniel R."/>
        </authorList>
    </citation>
    <scope>NUCLEOTIDE SEQUENCE [LARGE SCALE GENOMIC DNA]</scope>
    <source>
        <strain evidence="2 3">DSM 53</strain>
    </source>
</reference>
<dbReference type="GO" id="GO:0003677">
    <property type="term" value="F:DNA binding"/>
    <property type="evidence" value="ECO:0007669"/>
    <property type="project" value="UniProtKB-UniRule"/>
</dbReference>
<dbReference type="RefSeq" id="WP_242958824.1">
    <property type="nucleotide sequence ID" value="NZ_CP107022.1"/>
</dbReference>
<dbReference type="InterPro" id="IPR050109">
    <property type="entry name" value="HTH-type_TetR-like_transc_reg"/>
</dbReference>
<accession>A0A1S8SSQ4</accession>
<organism evidence="2 3">
    <name type="scientific">Clostridium beijerinckii</name>
    <name type="common">Clostridium MP</name>
    <dbReference type="NCBI Taxonomy" id="1520"/>
    <lineage>
        <taxon>Bacteria</taxon>
        <taxon>Bacillati</taxon>
        <taxon>Bacillota</taxon>
        <taxon>Clostridia</taxon>
        <taxon>Eubacteriales</taxon>
        <taxon>Clostridiaceae</taxon>
        <taxon>Clostridium</taxon>
    </lineage>
</organism>